<dbReference type="SUPFAM" id="SSF52058">
    <property type="entry name" value="L domain-like"/>
    <property type="match status" value="1"/>
</dbReference>
<name>A0A5J9SQQ7_9POAL</name>
<feature type="domain" description="Disease resistance R13L4/SHOC-2-like LRR" evidence="3">
    <location>
        <begin position="46"/>
        <end position="225"/>
    </location>
</feature>
<dbReference type="EMBL" id="RWGY01000451">
    <property type="protein sequence ID" value="TVU01362.1"/>
    <property type="molecule type" value="Genomic_DNA"/>
</dbReference>
<dbReference type="Gene3D" id="3.80.10.10">
    <property type="entry name" value="Ribonuclease Inhibitor"/>
    <property type="match status" value="1"/>
</dbReference>
<organism evidence="4 5">
    <name type="scientific">Eragrostis curvula</name>
    <name type="common">weeping love grass</name>
    <dbReference type="NCBI Taxonomy" id="38414"/>
    <lineage>
        <taxon>Eukaryota</taxon>
        <taxon>Viridiplantae</taxon>
        <taxon>Streptophyta</taxon>
        <taxon>Embryophyta</taxon>
        <taxon>Tracheophyta</taxon>
        <taxon>Spermatophyta</taxon>
        <taxon>Magnoliopsida</taxon>
        <taxon>Liliopsida</taxon>
        <taxon>Poales</taxon>
        <taxon>Poaceae</taxon>
        <taxon>PACMAD clade</taxon>
        <taxon>Chloridoideae</taxon>
        <taxon>Eragrostideae</taxon>
        <taxon>Eragrostidinae</taxon>
        <taxon>Eragrostis</taxon>
    </lineage>
</organism>
<keyword evidence="1" id="KW-0677">Repeat</keyword>
<dbReference type="Proteomes" id="UP000324897">
    <property type="component" value="Unassembled WGS sequence"/>
</dbReference>
<evidence type="ECO:0000256" key="1">
    <source>
        <dbReference type="ARBA" id="ARBA00022737"/>
    </source>
</evidence>
<evidence type="ECO:0000313" key="5">
    <source>
        <dbReference type="Proteomes" id="UP000324897"/>
    </source>
</evidence>
<comment type="caution">
    <text evidence="4">The sequence shown here is derived from an EMBL/GenBank/DDBJ whole genome shotgun (WGS) entry which is preliminary data.</text>
</comment>
<dbReference type="AlphaFoldDB" id="A0A5J9SQQ7"/>
<dbReference type="PANTHER" id="PTHR47186:SF54">
    <property type="entry name" value="DISEASE RESISTANCE RPP13-LIKE PROTEIN 4"/>
    <property type="match status" value="1"/>
</dbReference>
<dbReference type="InterPro" id="IPR032675">
    <property type="entry name" value="LRR_dom_sf"/>
</dbReference>
<feature type="non-terminal residue" evidence="4">
    <location>
        <position position="1"/>
    </location>
</feature>
<dbReference type="PANTHER" id="PTHR47186">
    <property type="entry name" value="LEUCINE-RICH REPEAT-CONTAINING PROTEIN 57"/>
    <property type="match status" value="1"/>
</dbReference>
<accession>A0A5J9SQQ7</accession>
<evidence type="ECO:0000313" key="4">
    <source>
        <dbReference type="EMBL" id="TVU01362.1"/>
    </source>
</evidence>
<dbReference type="OrthoDB" id="1934998at2759"/>
<feature type="region of interest" description="Disordered" evidence="2">
    <location>
        <begin position="1"/>
        <end position="36"/>
    </location>
</feature>
<evidence type="ECO:0000259" key="3">
    <source>
        <dbReference type="Pfam" id="PF23598"/>
    </source>
</evidence>
<dbReference type="Pfam" id="PF23598">
    <property type="entry name" value="LRR_14"/>
    <property type="match status" value="1"/>
</dbReference>
<proteinExistence type="predicted"/>
<gene>
    <name evidence="4" type="ORF">EJB05_53188</name>
</gene>
<dbReference type="Gramene" id="TVU01362">
    <property type="protein sequence ID" value="TVU01362"/>
    <property type="gene ID" value="EJB05_53188"/>
</dbReference>
<reference evidence="4 5" key="1">
    <citation type="journal article" date="2019" name="Sci. Rep.">
        <title>A high-quality genome of Eragrostis curvula grass provides insights into Poaceae evolution and supports new strategies to enhance forage quality.</title>
        <authorList>
            <person name="Carballo J."/>
            <person name="Santos B.A.C.M."/>
            <person name="Zappacosta D."/>
            <person name="Garbus I."/>
            <person name="Selva J.P."/>
            <person name="Gallo C.A."/>
            <person name="Diaz A."/>
            <person name="Albertini E."/>
            <person name="Caccamo M."/>
            <person name="Echenique V."/>
        </authorList>
    </citation>
    <scope>NUCLEOTIDE SEQUENCE [LARGE SCALE GENOMIC DNA]</scope>
    <source>
        <strain evidence="5">cv. Victoria</strain>
        <tissue evidence="4">Leaf</tissue>
    </source>
</reference>
<protein>
    <recommendedName>
        <fullName evidence="3">Disease resistance R13L4/SHOC-2-like LRR domain-containing protein</fullName>
    </recommendedName>
</protein>
<sequence>MGRLSSSSPGGPGQQLIAGKGPAAARRRERPAQQQGAVVTGRGLAVPDGIGRLAELLVLDLRACHNLQVLTREVTKLHRLQYLDVSECYLLADMPEGLGKLSQLQVLKGFVLASSRNACSLRELPAITGLRKLTIAIGKKLKRAEAELAVLSRLTRLTSLKITWGMVSSSQDDGKEQSSVDDAPAAFALPSALSKLELCCFPCPQLTDLVKPDGLQILKKLYITGGKLRDLGPPRTDNGVEVLRLRCLKHLRCDWAQLHGLYAQLRFVEAHTCPAAEHWPLDDNGLWSICSNEPSQ</sequence>
<dbReference type="InterPro" id="IPR055414">
    <property type="entry name" value="LRR_R13L4/SHOC2-like"/>
</dbReference>
<keyword evidence="5" id="KW-1185">Reference proteome</keyword>
<evidence type="ECO:0000256" key="2">
    <source>
        <dbReference type="SAM" id="MobiDB-lite"/>
    </source>
</evidence>